<dbReference type="GO" id="GO:0008233">
    <property type="term" value="F:peptidase activity"/>
    <property type="evidence" value="ECO:0007669"/>
    <property type="project" value="InterPro"/>
</dbReference>
<evidence type="ECO:0000259" key="1">
    <source>
        <dbReference type="Pfam" id="PF01343"/>
    </source>
</evidence>
<feature type="non-terminal residue" evidence="2">
    <location>
        <position position="1"/>
    </location>
</feature>
<protein>
    <recommendedName>
        <fullName evidence="1">Peptidase S49 domain-containing protein</fullName>
    </recommendedName>
</protein>
<dbReference type="InterPro" id="IPR029045">
    <property type="entry name" value="ClpP/crotonase-like_dom_sf"/>
</dbReference>
<reference evidence="2" key="1">
    <citation type="journal article" date="2015" name="Nature">
        <title>Complex archaea that bridge the gap between prokaryotes and eukaryotes.</title>
        <authorList>
            <person name="Spang A."/>
            <person name="Saw J.H."/>
            <person name="Jorgensen S.L."/>
            <person name="Zaremba-Niedzwiedzka K."/>
            <person name="Martijn J."/>
            <person name="Lind A.E."/>
            <person name="van Eijk R."/>
            <person name="Schleper C."/>
            <person name="Guy L."/>
            <person name="Ettema T.J."/>
        </authorList>
    </citation>
    <scope>NUCLEOTIDE SEQUENCE</scope>
</reference>
<proteinExistence type="predicted"/>
<accession>A0A0F9MLP3</accession>
<feature type="domain" description="Peptidase S49" evidence="1">
    <location>
        <begin position="2"/>
        <end position="49"/>
    </location>
</feature>
<dbReference type="EMBL" id="LAZR01009882">
    <property type="protein sequence ID" value="KKM70087.1"/>
    <property type="molecule type" value="Genomic_DNA"/>
</dbReference>
<dbReference type="GO" id="GO:0006508">
    <property type="term" value="P:proteolysis"/>
    <property type="evidence" value="ECO:0007669"/>
    <property type="project" value="InterPro"/>
</dbReference>
<dbReference type="Gene3D" id="3.90.226.10">
    <property type="entry name" value="2-enoyl-CoA Hydratase, Chain A, domain 1"/>
    <property type="match status" value="1"/>
</dbReference>
<name>A0A0F9MLP3_9ZZZZ</name>
<comment type="caution">
    <text evidence="2">The sequence shown here is derived from an EMBL/GenBank/DDBJ whole genome shotgun (WGS) entry which is preliminary data.</text>
</comment>
<dbReference type="AlphaFoldDB" id="A0A0F9MLP3"/>
<evidence type="ECO:0000313" key="2">
    <source>
        <dbReference type="EMBL" id="KKM70087.1"/>
    </source>
</evidence>
<gene>
    <name evidence="2" type="ORF">LCGC14_1444300</name>
</gene>
<dbReference type="SUPFAM" id="SSF52096">
    <property type="entry name" value="ClpP/crotonase"/>
    <property type="match status" value="1"/>
</dbReference>
<dbReference type="InterPro" id="IPR002142">
    <property type="entry name" value="Peptidase_S49"/>
</dbReference>
<sequence>DAVATSRRLDPEVVREYATGEMFTATKAKEMGLIDELGDWDTALDMASEMGRTPRRLQYVRPRRPLLERVLARGGAAVVGAVIGELESRLAPRLEFR</sequence>
<organism evidence="2">
    <name type="scientific">marine sediment metagenome</name>
    <dbReference type="NCBI Taxonomy" id="412755"/>
    <lineage>
        <taxon>unclassified sequences</taxon>
        <taxon>metagenomes</taxon>
        <taxon>ecological metagenomes</taxon>
    </lineage>
</organism>
<dbReference type="Pfam" id="PF01343">
    <property type="entry name" value="Peptidase_S49"/>
    <property type="match status" value="1"/>
</dbReference>